<dbReference type="Gene3D" id="1.10.287.1890">
    <property type="match status" value="1"/>
</dbReference>
<dbReference type="PANTHER" id="PTHR38451:SF1">
    <property type="entry name" value="TRNA (ADENINE(22)-N(1))-METHYLTRANSFERASE"/>
    <property type="match status" value="1"/>
</dbReference>
<dbReference type="Gene3D" id="3.40.50.150">
    <property type="entry name" value="Vaccinia Virus protein VP39"/>
    <property type="match status" value="1"/>
</dbReference>
<dbReference type="GO" id="GO:0032259">
    <property type="term" value="P:methylation"/>
    <property type="evidence" value="ECO:0007669"/>
    <property type="project" value="UniProtKB-KW"/>
</dbReference>
<dbReference type="Pfam" id="PF04816">
    <property type="entry name" value="TrmK"/>
    <property type="match status" value="1"/>
</dbReference>
<reference evidence="1 2" key="1">
    <citation type="journal article" date="2015" name="Int. J. Syst. Evol. Microbiol.">
        <title>Sporolactobacillus shoreae sp. nov. and Sporolactobacillus spathodeae sp. nov., two spore-forming lactic acid bacteria isolated from tree barks in Thailand.</title>
        <authorList>
            <person name="Thamacharoensuk T."/>
            <person name="Kitahara M."/>
            <person name="Ohkuma M."/>
            <person name="Thongchul N."/>
            <person name="Tanasupawat S."/>
        </authorList>
    </citation>
    <scope>NUCLEOTIDE SEQUENCE [LARGE SCALE GENOMIC DNA]</scope>
    <source>
        <strain evidence="1 2">BK92</strain>
    </source>
</reference>
<keyword evidence="1" id="KW-0808">Transferase</keyword>
<dbReference type="PIRSF" id="PIRSF018637">
    <property type="entry name" value="TrmK"/>
    <property type="match status" value="1"/>
</dbReference>
<dbReference type="SUPFAM" id="SSF53335">
    <property type="entry name" value="S-adenosyl-L-methionine-dependent methyltransferases"/>
    <property type="match status" value="1"/>
</dbReference>
<dbReference type="EMBL" id="SRJD01000003">
    <property type="protein sequence ID" value="TGA99594.1"/>
    <property type="molecule type" value="Genomic_DNA"/>
</dbReference>
<dbReference type="InterPro" id="IPR006901">
    <property type="entry name" value="TrmK"/>
</dbReference>
<dbReference type="AlphaFoldDB" id="A0A4Z0GQQ3"/>
<organism evidence="1 2">
    <name type="scientific">Sporolactobacillus shoreae</name>
    <dbReference type="NCBI Taxonomy" id="1465501"/>
    <lineage>
        <taxon>Bacteria</taxon>
        <taxon>Bacillati</taxon>
        <taxon>Bacillota</taxon>
        <taxon>Bacilli</taxon>
        <taxon>Bacillales</taxon>
        <taxon>Sporolactobacillaceae</taxon>
        <taxon>Sporolactobacillus</taxon>
    </lineage>
</organism>
<name>A0A4Z0GQQ3_9BACL</name>
<sequence length="233" mass="26292">MIKTHLSRRLHAILNFIPEKSTIADIGSDHAHLPCRAVQEGIARKAIAGEVRIGPFKQAQANVKEYGMTDMISVRLGDGLDVLSPKEVDTVVIAGMGGELITEILDRGEKKMGADTTLILQPNIREPLLRGWLSEHGWKITGEAIVEESPHFYEVIQAKHMASEQKLTDAERMMGPFLLRNQTPIFKKKWTNRAAKMRRILDALDQSEQTDVVSEKKKDYLRKIQMIESILNK</sequence>
<gene>
    <name evidence="1" type="ORF">E4665_04525</name>
</gene>
<dbReference type="Proteomes" id="UP000298347">
    <property type="component" value="Unassembled WGS sequence"/>
</dbReference>
<accession>A0A4Z0GQQ3</accession>
<dbReference type="InterPro" id="IPR029063">
    <property type="entry name" value="SAM-dependent_MTases_sf"/>
</dbReference>
<keyword evidence="2" id="KW-1185">Reference proteome</keyword>
<dbReference type="RefSeq" id="WP_135347617.1">
    <property type="nucleotide sequence ID" value="NZ_SRJD01000003.1"/>
</dbReference>
<dbReference type="GO" id="GO:0160105">
    <property type="term" value="F:tRNA (adenine(22)-N1)-methyltransferase activity"/>
    <property type="evidence" value="ECO:0007669"/>
    <property type="project" value="InterPro"/>
</dbReference>
<comment type="caution">
    <text evidence="1">The sequence shown here is derived from an EMBL/GenBank/DDBJ whole genome shotgun (WGS) entry which is preliminary data.</text>
</comment>
<evidence type="ECO:0000313" key="1">
    <source>
        <dbReference type="EMBL" id="TGA99594.1"/>
    </source>
</evidence>
<evidence type="ECO:0000313" key="2">
    <source>
        <dbReference type="Proteomes" id="UP000298347"/>
    </source>
</evidence>
<keyword evidence="1" id="KW-0489">Methyltransferase</keyword>
<proteinExistence type="predicted"/>
<dbReference type="PANTHER" id="PTHR38451">
    <property type="entry name" value="TRNA (ADENINE(22)-N(1))-METHYLTRANSFERASE"/>
    <property type="match status" value="1"/>
</dbReference>
<dbReference type="OrthoDB" id="5881184at2"/>
<protein>
    <submittedName>
        <fullName evidence="1">SAM-dependent methyltransferase</fullName>
    </submittedName>
</protein>